<accession>A0A8H9IXT6</accession>
<dbReference type="SUPFAM" id="SSF55821">
    <property type="entry name" value="YrdC/RibB"/>
    <property type="match status" value="1"/>
</dbReference>
<evidence type="ECO:0000313" key="8">
    <source>
        <dbReference type="EMBL" id="GHF68132.1"/>
    </source>
</evidence>
<feature type="domain" description="YrdC-like" evidence="7">
    <location>
        <begin position="7"/>
        <end position="205"/>
    </location>
</feature>
<dbReference type="OrthoDB" id="7829964at2"/>
<dbReference type="GO" id="GO:0000049">
    <property type="term" value="F:tRNA binding"/>
    <property type="evidence" value="ECO:0007669"/>
    <property type="project" value="TreeGrafter"/>
</dbReference>
<dbReference type="InterPro" id="IPR017945">
    <property type="entry name" value="DHBP_synth_RibB-like_a/b_dom"/>
</dbReference>
<evidence type="ECO:0000256" key="4">
    <source>
        <dbReference type="ARBA" id="ARBA00022490"/>
    </source>
</evidence>
<comment type="similarity">
    <text evidence="2">Belongs to the SUA5 family.</text>
</comment>
<dbReference type="EC" id="2.7.7.87" evidence="3"/>
<dbReference type="EMBL" id="BNAV01000007">
    <property type="protein sequence ID" value="GHF68132.1"/>
    <property type="molecule type" value="Genomic_DNA"/>
</dbReference>
<protein>
    <recommendedName>
        <fullName evidence="3">L-threonylcarbamoyladenylate synthase</fullName>
        <ecNumber evidence="3">2.7.7.87</ecNumber>
    </recommendedName>
</protein>
<dbReference type="PANTHER" id="PTHR17490:SF10">
    <property type="entry name" value="THREONYLCARBAMOYL-AMP SYNTHASE"/>
    <property type="match status" value="1"/>
</dbReference>
<dbReference type="InterPro" id="IPR006070">
    <property type="entry name" value="Sua5-like_dom"/>
</dbReference>
<evidence type="ECO:0000256" key="3">
    <source>
        <dbReference type="ARBA" id="ARBA00012584"/>
    </source>
</evidence>
<dbReference type="Gene3D" id="3.90.870.10">
    <property type="entry name" value="DHBP synthase"/>
    <property type="match status" value="1"/>
</dbReference>
<evidence type="ECO:0000259" key="7">
    <source>
        <dbReference type="PROSITE" id="PS51163"/>
    </source>
</evidence>
<dbReference type="PANTHER" id="PTHR17490">
    <property type="entry name" value="SUA5"/>
    <property type="match status" value="1"/>
</dbReference>
<keyword evidence="5" id="KW-0808">Transferase</keyword>
<sequence length="243" mass="26347">MGRHDVNADAKRVFDTITAGGAVILPGDIGYGAGASSSEALQRLFVAKKRAPHKRHAMVGNYELHREVHELGSREQEIVDAITLDADLPLCVVAPYRADHPVVAAVEAETLAASTVGNTLAMLVNGGRLQEEVVRLCHQAGVPFLGSSANLTGTGTKFRVEDIQQPILDAVDLVIDYGLRKYHHYRRSSTIIDFSTMEVVRIGSCYDLISDIMARQFGIRLPVDPGREALPSGHLREQTAPAT</sequence>
<dbReference type="AlphaFoldDB" id="A0A8H9IXT6"/>
<evidence type="ECO:0000256" key="6">
    <source>
        <dbReference type="ARBA" id="ARBA00048366"/>
    </source>
</evidence>
<dbReference type="PROSITE" id="PS51163">
    <property type="entry name" value="YRDC"/>
    <property type="match status" value="1"/>
</dbReference>
<evidence type="ECO:0000256" key="5">
    <source>
        <dbReference type="ARBA" id="ARBA00022679"/>
    </source>
</evidence>
<keyword evidence="9" id="KW-1185">Reference proteome</keyword>
<dbReference type="GO" id="GO:0005737">
    <property type="term" value="C:cytoplasm"/>
    <property type="evidence" value="ECO:0007669"/>
    <property type="project" value="UniProtKB-SubCell"/>
</dbReference>
<reference evidence="8" key="2">
    <citation type="submission" date="2020-09" db="EMBL/GenBank/DDBJ databases">
        <authorList>
            <person name="Sun Q."/>
            <person name="Zhou Y."/>
        </authorList>
    </citation>
    <scope>NUCLEOTIDE SEQUENCE</scope>
    <source>
        <strain evidence="8">CGMCC 4.7679</strain>
    </source>
</reference>
<evidence type="ECO:0000256" key="1">
    <source>
        <dbReference type="ARBA" id="ARBA00004496"/>
    </source>
</evidence>
<dbReference type="GO" id="GO:0061710">
    <property type="term" value="F:L-threonylcarbamoyladenylate synthase"/>
    <property type="evidence" value="ECO:0007669"/>
    <property type="project" value="UniProtKB-EC"/>
</dbReference>
<proteinExistence type="inferred from homology"/>
<evidence type="ECO:0000256" key="2">
    <source>
        <dbReference type="ARBA" id="ARBA00007663"/>
    </source>
</evidence>
<gene>
    <name evidence="8" type="ORF">GCM10017566_47430</name>
</gene>
<dbReference type="Pfam" id="PF01300">
    <property type="entry name" value="Sua5_yciO_yrdC"/>
    <property type="match status" value="1"/>
</dbReference>
<comment type="subcellular location">
    <subcellularLocation>
        <location evidence="1">Cytoplasm</location>
    </subcellularLocation>
</comment>
<name>A0A8H9IXT6_9PSEU</name>
<evidence type="ECO:0000313" key="9">
    <source>
        <dbReference type="Proteomes" id="UP000658656"/>
    </source>
</evidence>
<keyword evidence="4" id="KW-0963">Cytoplasm</keyword>
<dbReference type="InterPro" id="IPR050156">
    <property type="entry name" value="TC-AMP_synthase_SUA5"/>
</dbReference>
<comment type="caution">
    <text evidence="8">The sequence shown here is derived from an EMBL/GenBank/DDBJ whole genome shotgun (WGS) entry which is preliminary data.</text>
</comment>
<dbReference type="Proteomes" id="UP000658656">
    <property type="component" value="Unassembled WGS sequence"/>
</dbReference>
<reference evidence="8" key="1">
    <citation type="journal article" date="2014" name="Int. J. Syst. Evol. Microbiol.">
        <title>Complete genome sequence of Corynebacterium casei LMG S-19264T (=DSM 44701T), isolated from a smear-ripened cheese.</title>
        <authorList>
            <consortium name="US DOE Joint Genome Institute (JGI-PGF)"/>
            <person name="Walter F."/>
            <person name="Albersmeier A."/>
            <person name="Kalinowski J."/>
            <person name="Ruckert C."/>
        </authorList>
    </citation>
    <scope>NUCLEOTIDE SEQUENCE</scope>
    <source>
        <strain evidence="8">CGMCC 4.7679</strain>
    </source>
</reference>
<organism evidence="8 9">
    <name type="scientific">Amycolatopsis bartoniae</name>
    <dbReference type="NCBI Taxonomy" id="941986"/>
    <lineage>
        <taxon>Bacteria</taxon>
        <taxon>Bacillati</taxon>
        <taxon>Actinomycetota</taxon>
        <taxon>Actinomycetes</taxon>
        <taxon>Pseudonocardiales</taxon>
        <taxon>Pseudonocardiaceae</taxon>
        <taxon>Amycolatopsis</taxon>
    </lineage>
</organism>
<comment type="catalytic activity">
    <reaction evidence="6">
        <text>L-threonine + hydrogencarbonate + ATP = L-threonylcarbamoyladenylate + diphosphate + H2O</text>
        <dbReference type="Rhea" id="RHEA:36407"/>
        <dbReference type="ChEBI" id="CHEBI:15377"/>
        <dbReference type="ChEBI" id="CHEBI:17544"/>
        <dbReference type="ChEBI" id="CHEBI:30616"/>
        <dbReference type="ChEBI" id="CHEBI:33019"/>
        <dbReference type="ChEBI" id="CHEBI:57926"/>
        <dbReference type="ChEBI" id="CHEBI:73682"/>
        <dbReference type="EC" id="2.7.7.87"/>
    </reaction>
</comment>
<dbReference type="GO" id="GO:0006450">
    <property type="term" value="P:regulation of translational fidelity"/>
    <property type="evidence" value="ECO:0007669"/>
    <property type="project" value="TreeGrafter"/>
</dbReference>
<dbReference type="RefSeq" id="WP_145932892.1">
    <property type="nucleotide sequence ID" value="NZ_BNAV01000007.1"/>
</dbReference>
<dbReference type="GO" id="GO:0003725">
    <property type="term" value="F:double-stranded RNA binding"/>
    <property type="evidence" value="ECO:0007669"/>
    <property type="project" value="InterPro"/>
</dbReference>